<organism evidence="2 3">
    <name type="scientific">Aspergillus fijiensis CBS 313.89</name>
    <dbReference type="NCBI Taxonomy" id="1448319"/>
    <lineage>
        <taxon>Eukaryota</taxon>
        <taxon>Fungi</taxon>
        <taxon>Dikarya</taxon>
        <taxon>Ascomycota</taxon>
        <taxon>Pezizomycotina</taxon>
        <taxon>Eurotiomycetes</taxon>
        <taxon>Eurotiomycetidae</taxon>
        <taxon>Eurotiales</taxon>
        <taxon>Aspergillaceae</taxon>
        <taxon>Aspergillus</taxon>
    </lineage>
</organism>
<evidence type="ECO:0000313" key="2">
    <source>
        <dbReference type="EMBL" id="RAK72605.1"/>
    </source>
</evidence>
<sequence length="80" mass="8946">MWTSHCSRLGRDKLRTGQTSQANERWSLVCTLGGLAEAACSPQQIATTIALRNPILLSWRDYRTHSRGITFPPQYPNTAS</sequence>
<proteinExistence type="predicted"/>
<dbReference type="RefSeq" id="XP_040796617.1">
    <property type="nucleotide sequence ID" value="XM_040940205.1"/>
</dbReference>
<name>A0A8G1RFX8_9EURO</name>
<feature type="region of interest" description="Disordered" evidence="1">
    <location>
        <begin position="1"/>
        <end position="21"/>
    </location>
</feature>
<evidence type="ECO:0000313" key="3">
    <source>
        <dbReference type="Proteomes" id="UP000249789"/>
    </source>
</evidence>
<keyword evidence="3" id="KW-1185">Reference proteome</keyword>
<dbReference type="Proteomes" id="UP000249789">
    <property type="component" value="Unassembled WGS sequence"/>
</dbReference>
<dbReference type="AlphaFoldDB" id="A0A8G1RFX8"/>
<dbReference type="VEuPathDB" id="FungiDB:BO72DRAFT_271578"/>
<reference evidence="2 3" key="1">
    <citation type="submission" date="2018-02" db="EMBL/GenBank/DDBJ databases">
        <title>The genomes of Aspergillus section Nigri reveals drivers in fungal speciation.</title>
        <authorList>
            <consortium name="DOE Joint Genome Institute"/>
            <person name="Vesth T.C."/>
            <person name="Nybo J."/>
            <person name="Theobald S."/>
            <person name="Brandl J."/>
            <person name="Frisvad J.C."/>
            <person name="Nielsen K.F."/>
            <person name="Lyhne E.K."/>
            <person name="Kogle M.E."/>
            <person name="Kuo A."/>
            <person name="Riley R."/>
            <person name="Clum A."/>
            <person name="Nolan M."/>
            <person name="Lipzen A."/>
            <person name="Salamov A."/>
            <person name="Henrissat B."/>
            <person name="Wiebenga A."/>
            <person name="De vries R.P."/>
            <person name="Grigoriev I.V."/>
            <person name="Mortensen U.H."/>
            <person name="Andersen M.R."/>
            <person name="Baker S.E."/>
        </authorList>
    </citation>
    <scope>NUCLEOTIDE SEQUENCE [LARGE SCALE GENOMIC DNA]</scope>
    <source>
        <strain evidence="2 3">CBS 313.89</strain>
    </source>
</reference>
<dbReference type="EMBL" id="KZ824693">
    <property type="protein sequence ID" value="RAK72605.1"/>
    <property type="molecule type" value="Genomic_DNA"/>
</dbReference>
<gene>
    <name evidence="2" type="ORF">BO72DRAFT_271578</name>
</gene>
<protein>
    <submittedName>
        <fullName evidence="2">Uncharacterized protein</fullName>
    </submittedName>
</protein>
<accession>A0A8G1RFX8</accession>
<evidence type="ECO:0000256" key="1">
    <source>
        <dbReference type="SAM" id="MobiDB-lite"/>
    </source>
</evidence>
<dbReference type="GeneID" id="63857538"/>